<organism evidence="1 3">
    <name type="scientific">Commensalibacter communis</name>
    <dbReference type="NCBI Taxonomy" id="2972786"/>
    <lineage>
        <taxon>Bacteria</taxon>
        <taxon>Pseudomonadati</taxon>
        <taxon>Pseudomonadota</taxon>
        <taxon>Alphaproteobacteria</taxon>
        <taxon>Acetobacterales</taxon>
        <taxon>Acetobacteraceae</taxon>
    </lineage>
</organism>
<dbReference type="EMBL" id="CAMXCM010000007">
    <property type="protein sequence ID" value="CAI3953997.1"/>
    <property type="molecule type" value="Genomic_DNA"/>
</dbReference>
<evidence type="ECO:0000313" key="1">
    <source>
        <dbReference type="EMBL" id="CAI3953997.1"/>
    </source>
</evidence>
<reference evidence="1" key="1">
    <citation type="submission" date="2022-10" db="EMBL/GenBank/DDBJ databases">
        <authorList>
            <person name="Botero Cardona J."/>
        </authorList>
    </citation>
    <scope>NUCLEOTIDE SEQUENCE</scope>
    <source>
        <strain evidence="1">LMG 31819</strain>
        <strain evidence="2">R-53529</strain>
    </source>
</reference>
<name>A0A9W4TNW5_9PROT</name>
<evidence type="ECO:0000313" key="4">
    <source>
        <dbReference type="Proteomes" id="UP001154259"/>
    </source>
</evidence>
<comment type="caution">
    <text evidence="1">The sequence shown here is derived from an EMBL/GenBank/DDBJ whole genome shotgun (WGS) entry which is preliminary data.</text>
</comment>
<sequence>MDCHRVFTLQIGDDTISIEDDEIDTIGKPWDRTELTDISTTTLYDFVVKLNKEINDDEKVVLDREWLLNQIASHLRSLIYSYY</sequence>
<gene>
    <name evidence="2" type="ORF">R53529_LOCUS2008</name>
    <name evidence="1" type="ORF">R53530_LOCUS2004</name>
</gene>
<keyword evidence="4" id="KW-1185">Reference proteome</keyword>
<accession>A0A9W4TNW5</accession>
<dbReference type="AlphaFoldDB" id="A0A9W4TNW5"/>
<dbReference type="Proteomes" id="UP001154259">
    <property type="component" value="Unassembled WGS sequence"/>
</dbReference>
<dbReference type="EMBL" id="CAMXCS010000007">
    <property type="protein sequence ID" value="CAI3956176.1"/>
    <property type="molecule type" value="Genomic_DNA"/>
</dbReference>
<protein>
    <submittedName>
        <fullName evidence="1">Uncharacterized protein</fullName>
    </submittedName>
</protein>
<evidence type="ECO:0000313" key="2">
    <source>
        <dbReference type="EMBL" id="CAI3956176.1"/>
    </source>
</evidence>
<proteinExistence type="predicted"/>
<dbReference type="Proteomes" id="UP001154255">
    <property type="component" value="Unassembled WGS sequence"/>
</dbReference>
<evidence type="ECO:0000313" key="3">
    <source>
        <dbReference type="Proteomes" id="UP001154255"/>
    </source>
</evidence>